<dbReference type="Pfam" id="PF13231">
    <property type="entry name" value="PMT_2"/>
    <property type="match status" value="1"/>
</dbReference>
<feature type="transmembrane region" description="Helical" evidence="9">
    <location>
        <begin position="90"/>
        <end position="110"/>
    </location>
</feature>
<feature type="region of interest" description="Disordered" evidence="8">
    <location>
        <begin position="1"/>
        <end position="22"/>
    </location>
</feature>
<dbReference type="GO" id="GO:0005886">
    <property type="term" value="C:plasma membrane"/>
    <property type="evidence" value="ECO:0007669"/>
    <property type="project" value="UniProtKB-SubCell"/>
</dbReference>
<dbReference type="GO" id="GO:0009103">
    <property type="term" value="P:lipopolysaccharide biosynthetic process"/>
    <property type="evidence" value="ECO:0007669"/>
    <property type="project" value="UniProtKB-ARBA"/>
</dbReference>
<evidence type="ECO:0000256" key="4">
    <source>
        <dbReference type="ARBA" id="ARBA00022679"/>
    </source>
</evidence>
<name>A0A5Q6S4R5_9ACTN</name>
<feature type="transmembrane region" description="Helical" evidence="9">
    <location>
        <begin position="149"/>
        <end position="170"/>
    </location>
</feature>
<dbReference type="PANTHER" id="PTHR33908">
    <property type="entry name" value="MANNOSYLTRANSFERASE YKCB-RELATED"/>
    <property type="match status" value="1"/>
</dbReference>
<feature type="transmembrane region" description="Helical" evidence="9">
    <location>
        <begin position="342"/>
        <end position="359"/>
    </location>
</feature>
<sequence length="565" mass="60943">MRTGRAQGARRSSRRPRTQGASWLHSTGQVVVATNPVAVITPLTAGADAQTVMPWIRRSPRLRRMGMTARVIHGDGPTTVPRPPYARLPVLSAAATLAVVLLVTANQYGFHRDELYFRMLDPAWGYVDQPPLIPLLANAMTELIADEPWAVRLPAIVAVVAATLVAAAITRELGGGALAQGLCAWTFAFASFPLVAGHVLVTTSTDLLAWLLASWFACKALLRGDERWWIAVGAVVGLATYGRLLIPWWVLGMVVGFLLVGPRRPLRSRSFWVGGVIAAVVALPNLVYQVVNGFPQLDMGAALAENNADEVRVMMWPFLFILLPAVWVVGAVALWRRPAWRPLRAFLVAFVVVVVLTFVGGAQFYYPVGLLAVLFAAGWVPTAAWLARSSTAVRAGIGALLVVYVVVSVVVSLPVIGVGTLGSTPVPGINQAAADQVGWPAYVRQVAAVWDGLSEDERKDAVVITSNYGEAGAIDRYGPALGLPTPYSGQNALHDQARPPDSTQTVVFVGGQYGFARTLFEECEVRDRLRNGVDVDNEEEGVPVAVCRGPLRPWPGLWDDLRHLD</sequence>
<reference evidence="11 12" key="1">
    <citation type="submission" date="2019-09" db="EMBL/GenBank/DDBJ databases">
        <title>Mumia zhuanghuii sp. nov. isolated from the intestinal contents of plateau pika (Ochotona curzoniae) in the Qinghai-Tibet plateau of China.</title>
        <authorList>
            <person name="Tian Z."/>
        </authorList>
    </citation>
    <scope>NUCLEOTIDE SEQUENCE [LARGE SCALE GENOMIC DNA]</scope>
    <source>
        <strain evidence="12">350</strain>
    </source>
</reference>
<dbReference type="PANTHER" id="PTHR33908:SF11">
    <property type="entry name" value="MEMBRANE PROTEIN"/>
    <property type="match status" value="1"/>
</dbReference>
<evidence type="ECO:0000256" key="1">
    <source>
        <dbReference type="ARBA" id="ARBA00004651"/>
    </source>
</evidence>
<organism evidence="11 12">
    <name type="scientific">Mumia zhuanghuii</name>
    <dbReference type="NCBI Taxonomy" id="2585211"/>
    <lineage>
        <taxon>Bacteria</taxon>
        <taxon>Bacillati</taxon>
        <taxon>Actinomycetota</taxon>
        <taxon>Actinomycetes</taxon>
        <taxon>Propionibacteriales</taxon>
        <taxon>Nocardioidaceae</taxon>
        <taxon>Mumia</taxon>
    </lineage>
</organism>
<dbReference type="EMBL" id="VDFQ02000001">
    <property type="protein sequence ID" value="KAA1425250.1"/>
    <property type="molecule type" value="Genomic_DNA"/>
</dbReference>
<dbReference type="InterPro" id="IPR050297">
    <property type="entry name" value="LipidA_mod_glycosyltrf_83"/>
</dbReference>
<keyword evidence="3" id="KW-0328">Glycosyltransferase</keyword>
<dbReference type="AlphaFoldDB" id="A0A5Q6S4R5"/>
<protein>
    <submittedName>
        <fullName evidence="11">Glycosyltransferase family 39 protein</fullName>
    </submittedName>
</protein>
<keyword evidence="2" id="KW-1003">Cell membrane</keyword>
<proteinExistence type="predicted"/>
<dbReference type="OrthoDB" id="5166595at2"/>
<feature type="transmembrane region" description="Helical" evidence="9">
    <location>
        <begin position="365"/>
        <end position="387"/>
    </location>
</feature>
<evidence type="ECO:0000256" key="3">
    <source>
        <dbReference type="ARBA" id="ARBA00022676"/>
    </source>
</evidence>
<feature type="domain" description="Glycosyltransferase RgtA/B/C/D-like" evidence="10">
    <location>
        <begin position="128"/>
        <end position="288"/>
    </location>
</feature>
<evidence type="ECO:0000256" key="9">
    <source>
        <dbReference type="SAM" id="Phobius"/>
    </source>
</evidence>
<feature type="transmembrane region" description="Helical" evidence="9">
    <location>
        <begin position="399"/>
        <end position="421"/>
    </location>
</feature>
<feature type="transmembrane region" description="Helical" evidence="9">
    <location>
        <begin position="182"/>
        <end position="201"/>
    </location>
</feature>
<dbReference type="InterPro" id="IPR038731">
    <property type="entry name" value="RgtA/B/C-like"/>
</dbReference>
<evidence type="ECO:0000313" key="11">
    <source>
        <dbReference type="EMBL" id="KAA1425250.1"/>
    </source>
</evidence>
<comment type="caution">
    <text evidence="11">The sequence shown here is derived from an EMBL/GenBank/DDBJ whole genome shotgun (WGS) entry which is preliminary data.</text>
</comment>
<comment type="subcellular location">
    <subcellularLocation>
        <location evidence="1">Cell membrane</location>
        <topology evidence="1">Multi-pass membrane protein</topology>
    </subcellularLocation>
</comment>
<dbReference type="Proteomes" id="UP000307768">
    <property type="component" value="Unassembled WGS sequence"/>
</dbReference>
<evidence type="ECO:0000256" key="5">
    <source>
        <dbReference type="ARBA" id="ARBA00022692"/>
    </source>
</evidence>
<keyword evidence="6 9" id="KW-1133">Transmembrane helix</keyword>
<evidence type="ECO:0000259" key="10">
    <source>
        <dbReference type="Pfam" id="PF13231"/>
    </source>
</evidence>
<evidence type="ECO:0000256" key="6">
    <source>
        <dbReference type="ARBA" id="ARBA00022989"/>
    </source>
</evidence>
<feature type="transmembrane region" description="Helical" evidence="9">
    <location>
        <begin position="271"/>
        <end position="291"/>
    </location>
</feature>
<evidence type="ECO:0000313" key="12">
    <source>
        <dbReference type="Proteomes" id="UP000307768"/>
    </source>
</evidence>
<accession>A0A5Q6S4R5</accession>
<feature type="compositionally biased region" description="Low complexity" evidence="8">
    <location>
        <begin position="1"/>
        <end position="10"/>
    </location>
</feature>
<gene>
    <name evidence="11" type="ORF">FE697_005120</name>
</gene>
<evidence type="ECO:0000256" key="7">
    <source>
        <dbReference type="ARBA" id="ARBA00023136"/>
    </source>
</evidence>
<keyword evidence="7 9" id="KW-0472">Membrane</keyword>
<keyword evidence="5 9" id="KW-0812">Transmembrane</keyword>
<evidence type="ECO:0000256" key="8">
    <source>
        <dbReference type="SAM" id="MobiDB-lite"/>
    </source>
</evidence>
<feature type="transmembrane region" description="Helical" evidence="9">
    <location>
        <begin position="311"/>
        <end position="335"/>
    </location>
</feature>
<evidence type="ECO:0000256" key="2">
    <source>
        <dbReference type="ARBA" id="ARBA00022475"/>
    </source>
</evidence>
<keyword evidence="4 11" id="KW-0808">Transferase</keyword>
<dbReference type="GO" id="GO:0016763">
    <property type="term" value="F:pentosyltransferase activity"/>
    <property type="evidence" value="ECO:0007669"/>
    <property type="project" value="TreeGrafter"/>
</dbReference>
<feature type="transmembrane region" description="Helical" evidence="9">
    <location>
        <begin position="228"/>
        <end position="259"/>
    </location>
</feature>